<dbReference type="GO" id="GO:0005524">
    <property type="term" value="F:ATP binding"/>
    <property type="evidence" value="ECO:0007669"/>
    <property type="project" value="InterPro"/>
</dbReference>
<dbReference type="PROSITE" id="PS00108">
    <property type="entry name" value="PROTEIN_KINASE_ST"/>
    <property type="match status" value="1"/>
</dbReference>
<name>A0A8H5BAI4_9AGAR</name>
<dbReference type="GO" id="GO:0004674">
    <property type="term" value="F:protein serine/threonine kinase activity"/>
    <property type="evidence" value="ECO:0007669"/>
    <property type="project" value="TreeGrafter"/>
</dbReference>
<proteinExistence type="predicted"/>
<dbReference type="Gene3D" id="1.10.510.10">
    <property type="entry name" value="Transferase(Phosphotransferase) domain 1"/>
    <property type="match status" value="1"/>
</dbReference>
<dbReference type="Proteomes" id="UP000567179">
    <property type="component" value="Unassembled WGS sequence"/>
</dbReference>
<dbReference type="SMART" id="SM00220">
    <property type="entry name" value="S_TKc"/>
    <property type="match status" value="1"/>
</dbReference>
<organism evidence="2 3">
    <name type="scientific">Psilocybe cf. subviscida</name>
    <dbReference type="NCBI Taxonomy" id="2480587"/>
    <lineage>
        <taxon>Eukaryota</taxon>
        <taxon>Fungi</taxon>
        <taxon>Dikarya</taxon>
        <taxon>Basidiomycota</taxon>
        <taxon>Agaricomycotina</taxon>
        <taxon>Agaricomycetes</taxon>
        <taxon>Agaricomycetidae</taxon>
        <taxon>Agaricales</taxon>
        <taxon>Agaricineae</taxon>
        <taxon>Strophariaceae</taxon>
        <taxon>Psilocybe</taxon>
    </lineage>
</organism>
<dbReference type="SUPFAM" id="SSF56112">
    <property type="entry name" value="Protein kinase-like (PK-like)"/>
    <property type="match status" value="1"/>
</dbReference>
<dbReference type="InterPro" id="IPR051681">
    <property type="entry name" value="Ser/Thr_Kinases-Pseudokinases"/>
</dbReference>
<dbReference type="InterPro" id="IPR000719">
    <property type="entry name" value="Prot_kinase_dom"/>
</dbReference>
<dbReference type="InterPro" id="IPR008271">
    <property type="entry name" value="Ser/Thr_kinase_AS"/>
</dbReference>
<dbReference type="OrthoDB" id="6718656at2759"/>
<sequence length="682" mass="77036">MTTLTPNYVPPFLSKFWLSTGAVLPSRPPRIHTYDVYNNSLSETQHASCEPATIFHDLEIGPLDGETHKVLSNAETAFASLQCEAQLVLQDMLDRTVWSGEDYAGKKSLPFSRRDVETLRKYFVFLRFRNSRGYREIVASLEACYQSQPGEVVYAAFRPLVGQVRLRHVLRGFIRFLAHSSEDLEDVEDRGAATWREKEAQSAPAPFSVDAFYEVMETYCWSLCEAEVCIGIATEDQEFMLSDRCFGTLDEGFDEDPDCCDLFFPIFPTLALYILGTANGKYPSTSTYRQTSRGTIWLDIGLESASDVHLRNAMILQTYPEFLYFQSLRTVALSISSYDEFRWIQEHQDYSRLKQRCRQKFLQETVTKTLVVKGSVVLTDLTDEVVVLGDSPVAHGSFSDVWKGQWQDPIERKPRIVALKYLRQVMVQNVREKLLKRLRAEVLVWHRLCHRNVSQLFGIVQSKNTIGMVSQWCDNGTLCEYLKRNPDADRLTLLTQVASGIAYLHTVKPTIIHGDLKGGNILVDMEGKAIISDFGLSKVIEEMSDPTSCNKGTSFFAGSTRWMAPELIFAQIDDDGTVAPPISTCSDVYAFASVCLEIASGQLPFPTRFNDHSVTAAILRGSRPTRTSTCLLKINTTGQEAFWSILEQCWHEDPLKRPTMPHMHSFLELLAASSTDDAIARL</sequence>
<gene>
    <name evidence="2" type="ORF">D9619_008593</name>
</gene>
<protein>
    <recommendedName>
        <fullName evidence="1">Protein kinase domain-containing protein</fullName>
    </recommendedName>
</protein>
<dbReference type="InterPro" id="IPR001245">
    <property type="entry name" value="Ser-Thr/Tyr_kinase_cat_dom"/>
</dbReference>
<evidence type="ECO:0000259" key="1">
    <source>
        <dbReference type="PROSITE" id="PS50011"/>
    </source>
</evidence>
<comment type="caution">
    <text evidence="2">The sequence shown here is derived from an EMBL/GenBank/DDBJ whole genome shotgun (WGS) entry which is preliminary data.</text>
</comment>
<dbReference type="PANTHER" id="PTHR44329">
    <property type="entry name" value="SERINE/THREONINE-PROTEIN KINASE TNNI3K-RELATED"/>
    <property type="match status" value="1"/>
</dbReference>
<accession>A0A8H5BAI4</accession>
<dbReference type="InterPro" id="IPR011009">
    <property type="entry name" value="Kinase-like_dom_sf"/>
</dbReference>
<evidence type="ECO:0000313" key="2">
    <source>
        <dbReference type="EMBL" id="KAF5319650.1"/>
    </source>
</evidence>
<reference evidence="2 3" key="1">
    <citation type="journal article" date="2020" name="ISME J.">
        <title>Uncovering the hidden diversity of litter-decomposition mechanisms in mushroom-forming fungi.</title>
        <authorList>
            <person name="Floudas D."/>
            <person name="Bentzer J."/>
            <person name="Ahren D."/>
            <person name="Johansson T."/>
            <person name="Persson P."/>
            <person name="Tunlid A."/>
        </authorList>
    </citation>
    <scope>NUCLEOTIDE SEQUENCE [LARGE SCALE GENOMIC DNA]</scope>
    <source>
        <strain evidence="2 3">CBS 101986</strain>
    </source>
</reference>
<dbReference type="AlphaFoldDB" id="A0A8H5BAI4"/>
<keyword evidence="3" id="KW-1185">Reference proteome</keyword>
<evidence type="ECO:0000313" key="3">
    <source>
        <dbReference type="Proteomes" id="UP000567179"/>
    </source>
</evidence>
<dbReference type="PROSITE" id="PS50011">
    <property type="entry name" value="PROTEIN_KINASE_DOM"/>
    <property type="match status" value="1"/>
</dbReference>
<feature type="domain" description="Protein kinase" evidence="1">
    <location>
        <begin position="387"/>
        <end position="667"/>
    </location>
</feature>
<dbReference type="Pfam" id="PF07714">
    <property type="entry name" value="PK_Tyr_Ser-Thr"/>
    <property type="match status" value="1"/>
</dbReference>
<dbReference type="EMBL" id="JAACJJ010000029">
    <property type="protein sequence ID" value="KAF5319650.1"/>
    <property type="molecule type" value="Genomic_DNA"/>
</dbReference>